<sequence>MKLELMMLCCRCREGCRYRHFNSLHCAKGKGFIGIKTLQEADAEWIGG</sequence>
<accession>A0A0A8ZCK0</accession>
<evidence type="ECO:0000313" key="1">
    <source>
        <dbReference type="EMBL" id="JAD32577.1"/>
    </source>
</evidence>
<dbReference type="AlphaFoldDB" id="A0A0A8ZCK0"/>
<name>A0A0A8ZCK0_ARUDO</name>
<organism evidence="1">
    <name type="scientific">Arundo donax</name>
    <name type="common">Giant reed</name>
    <name type="synonym">Donax arundinaceus</name>
    <dbReference type="NCBI Taxonomy" id="35708"/>
    <lineage>
        <taxon>Eukaryota</taxon>
        <taxon>Viridiplantae</taxon>
        <taxon>Streptophyta</taxon>
        <taxon>Embryophyta</taxon>
        <taxon>Tracheophyta</taxon>
        <taxon>Spermatophyta</taxon>
        <taxon>Magnoliopsida</taxon>
        <taxon>Liliopsida</taxon>
        <taxon>Poales</taxon>
        <taxon>Poaceae</taxon>
        <taxon>PACMAD clade</taxon>
        <taxon>Arundinoideae</taxon>
        <taxon>Arundineae</taxon>
        <taxon>Arundo</taxon>
    </lineage>
</organism>
<dbReference type="EMBL" id="GBRH01265318">
    <property type="protein sequence ID" value="JAD32577.1"/>
    <property type="molecule type" value="Transcribed_RNA"/>
</dbReference>
<reference evidence="1" key="1">
    <citation type="submission" date="2014-09" db="EMBL/GenBank/DDBJ databases">
        <authorList>
            <person name="Magalhaes I.L.F."/>
            <person name="Oliveira U."/>
            <person name="Santos F.R."/>
            <person name="Vidigal T.H.D.A."/>
            <person name="Brescovit A.D."/>
            <person name="Santos A.J."/>
        </authorList>
    </citation>
    <scope>NUCLEOTIDE SEQUENCE</scope>
    <source>
        <tissue evidence="1">Shoot tissue taken approximately 20 cm above the soil surface</tissue>
    </source>
</reference>
<protein>
    <submittedName>
        <fullName evidence="1">Uncharacterized protein</fullName>
    </submittedName>
</protein>
<proteinExistence type="predicted"/>
<reference evidence="1" key="2">
    <citation type="journal article" date="2015" name="Data Brief">
        <title>Shoot transcriptome of the giant reed, Arundo donax.</title>
        <authorList>
            <person name="Barrero R.A."/>
            <person name="Guerrero F.D."/>
            <person name="Moolhuijzen P."/>
            <person name="Goolsby J.A."/>
            <person name="Tidwell J."/>
            <person name="Bellgard S.E."/>
            <person name="Bellgard M.I."/>
        </authorList>
    </citation>
    <scope>NUCLEOTIDE SEQUENCE</scope>
    <source>
        <tissue evidence="1">Shoot tissue taken approximately 20 cm above the soil surface</tissue>
    </source>
</reference>